<evidence type="ECO:0000313" key="11">
    <source>
        <dbReference type="Proteomes" id="UP000085678"/>
    </source>
</evidence>
<evidence type="ECO:0000256" key="2">
    <source>
        <dbReference type="ARBA" id="ARBA00022448"/>
    </source>
</evidence>
<feature type="compositionally biased region" description="Basic and acidic residues" evidence="8">
    <location>
        <begin position="422"/>
        <end position="433"/>
    </location>
</feature>
<protein>
    <submittedName>
        <fullName evidence="12">Uncharacterized protein LOC106154502 isoform X2</fullName>
    </submittedName>
</protein>
<evidence type="ECO:0000256" key="9">
    <source>
        <dbReference type="SAM" id="Phobius"/>
    </source>
</evidence>
<dbReference type="Pfam" id="PF07885">
    <property type="entry name" value="Ion_trans_2"/>
    <property type="match status" value="1"/>
</dbReference>
<keyword evidence="5" id="KW-0406">Ion transport</keyword>
<comment type="subcellular location">
    <subcellularLocation>
        <location evidence="1">Membrane</location>
        <topology evidence="1">Multi-pass membrane protein</topology>
    </subcellularLocation>
</comment>
<dbReference type="PRINTS" id="PR00169">
    <property type="entry name" value="KCHANNEL"/>
</dbReference>
<dbReference type="InParanoid" id="A0A1S3HE85"/>
<accession>A0A1S3HE85</accession>
<dbReference type="InterPro" id="IPR028325">
    <property type="entry name" value="VG_K_chnl"/>
</dbReference>
<evidence type="ECO:0000256" key="7">
    <source>
        <dbReference type="ARBA" id="ARBA00023303"/>
    </source>
</evidence>
<dbReference type="Gene3D" id="1.10.287.70">
    <property type="match status" value="1"/>
</dbReference>
<dbReference type="GO" id="GO:0005251">
    <property type="term" value="F:delayed rectifier potassium channel activity"/>
    <property type="evidence" value="ECO:0007669"/>
    <property type="project" value="TreeGrafter"/>
</dbReference>
<dbReference type="Proteomes" id="UP000085678">
    <property type="component" value="Unplaced"/>
</dbReference>
<dbReference type="SUPFAM" id="SSF81324">
    <property type="entry name" value="Voltage-gated potassium channels"/>
    <property type="match status" value="1"/>
</dbReference>
<gene>
    <name evidence="12" type="primary">LOC106154502</name>
</gene>
<evidence type="ECO:0000256" key="3">
    <source>
        <dbReference type="ARBA" id="ARBA00022692"/>
    </source>
</evidence>
<feature type="transmembrane region" description="Helical" evidence="9">
    <location>
        <begin position="158"/>
        <end position="179"/>
    </location>
</feature>
<keyword evidence="2" id="KW-0813">Transport</keyword>
<organism evidence="11 12">
    <name type="scientific">Lingula anatina</name>
    <name type="common">Brachiopod</name>
    <name type="synonym">Lingula unguis</name>
    <dbReference type="NCBI Taxonomy" id="7574"/>
    <lineage>
        <taxon>Eukaryota</taxon>
        <taxon>Metazoa</taxon>
        <taxon>Spiralia</taxon>
        <taxon>Lophotrochozoa</taxon>
        <taxon>Brachiopoda</taxon>
        <taxon>Linguliformea</taxon>
        <taxon>Lingulata</taxon>
        <taxon>Lingulida</taxon>
        <taxon>Linguloidea</taxon>
        <taxon>Lingulidae</taxon>
        <taxon>Lingula</taxon>
    </lineage>
</organism>
<dbReference type="PANTHER" id="PTHR11537">
    <property type="entry name" value="VOLTAGE-GATED POTASSIUM CHANNEL"/>
    <property type="match status" value="1"/>
</dbReference>
<sequence length="449" mass="50113">MGPQIEISVFLYYYREGVLETPLTRNSHDDDNSCAKYVKDNITVSAIWYDLPPLIHLEDDEDKEMKGLLASLIDQVMNKCYGNVTVTYCHQGSDQYSVLQEWTNETIAVPMRRSVAEQVFQLPDDDVLFVPLIKSPGFIYLGRQDEDINPIGAAIFQAWPLALIILLAACFAGIIIWIADRLKNPEQFPKKFSSGYVEGIWWAFVTMTTVGYGDVVPKSLLAKFFGTIWIMTGIVLVTCFTATLTTSLSADQLANNVPIDLKGAMVGVLDGTEAAMLAEGLGASVTVCDNVVCLMKKLHDNANITGIMLEFHTALHELHGGNLQYVKMIPQEAMLGFYIRNVPRSRTKCFSKYIRQHQQKFDPTDEPGKKKHWSGKSADVAKSLMETGATLTILIAGWALWLFIVLVILAWECIHKGHFRKEKNASESEEAPKNRSGSQVSTVSMDPFI</sequence>
<feature type="compositionally biased region" description="Polar residues" evidence="8">
    <location>
        <begin position="435"/>
        <end position="449"/>
    </location>
</feature>
<dbReference type="InterPro" id="IPR013099">
    <property type="entry name" value="K_chnl_dom"/>
</dbReference>
<evidence type="ECO:0000313" key="12">
    <source>
        <dbReference type="RefSeq" id="XP_013384320.1"/>
    </source>
</evidence>
<feature type="region of interest" description="Disordered" evidence="8">
    <location>
        <begin position="422"/>
        <end position="449"/>
    </location>
</feature>
<dbReference type="GO" id="GO:0001508">
    <property type="term" value="P:action potential"/>
    <property type="evidence" value="ECO:0007669"/>
    <property type="project" value="TreeGrafter"/>
</dbReference>
<dbReference type="OrthoDB" id="5953876at2759"/>
<evidence type="ECO:0000259" key="10">
    <source>
        <dbReference type="Pfam" id="PF07885"/>
    </source>
</evidence>
<evidence type="ECO:0000256" key="4">
    <source>
        <dbReference type="ARBA" id="ARBA00022989"/>
    </source>
</evidence>
<dbReference type="STRING" id="7574.A0A1S3HE85"/>
<keyword evidence="4 9" id="KW-1133">Transmembrane helix</keyword>
<evidence type="ECO:0000256" key="6">
    <source>
        <dbReference type="ARBA" id="ARBA00023136"/>
    </source>
</evidence>
<keyword evidence="11" id="KW-1185">Reference proteome</keyword>
<feature type="domain" description="Potassium channel" evidence="10">
    <location>
        <begin position="164"/>
        <end position="248"/>
    </location>
</feature>
<dbReference type="PANTHER" id="PTHR11537:SF252">
    <property type="entry name" value="POTASSIUM VOLTAGE-GATED CHANNEL PROTEIN SHAW"/>
    <property type="match status" value="1"/>
</dbReference>
<dbReference type="GeneID" id="106154502"/>
<feature type="transmembrane region" description="Helical" evidence="9">
    <location>
        <begin position="389"/>
        <end position="411"/>
    </location>
</feature>
<feature type="transmembrane region" description="Helical" evidence="9">
    <location>
        <begin position="199"/>
        <end position="216"/>
    </location>
</feature>
<dbReference type="GO" id="GO:0008076">
    <property type="term" value="C:voltage-gated potassium channel complex"/>
    <property type="evidence" value="ECO:0007669"/>
    <property type="project" value="InterPro"/>
</dbReference>
<reference evidence="12" key="1">
    <citation type="submission" date="2025-08" db="UniProtKB">
        <authorList>
            <consortium name="RefSeq"/>
        </authorList>
    </citation>
    <scope>IDENTIFICATION</scope>
    <source>
        <tissue evidence="12">Gonads</tissue>
    </source>
</reference>
<name>A0A1S3HE85_LINAN</name>
<dbReference type="AlphaFoldDB" id="A0A1S3HE85"/>
<evidence type="ECO:0000256" key="5">
    <source>
        <dbReference type="ARBA" id="ARBA00023065"/>
    </source>
</evidence>
<keyword evidence="6 9" id="KW-0472">Membrane</keyword>
<proteinExistence type="predicted"/>
<dbReference type="RefSeq" id="XP_013384320.1">
    <property type="nucleotide sequence ID" value="XM_013528866.1"/>
</dbReference>
<feature type="transmembrane region" description="Helical" evidence="9">
    <location>
        <begin position="228"/>
        <end position="248"/>
    </location>
</feature>
<keyword evidence="3 9" id="KW-0812">Transmembrane</keyword>
<dbReference type="GO" id="GO:0015276">
    <property type="term" value="F:ligand-gated monoatomic ion channel activity"/>
    <property type="evidence" value="ECO:0007669"/>
    <property type="project" value="InterPro"/>
</dbReference>
<evidence type="ECO:0000256" key="8">
    <source>
        <dbReference type="SAM" id="MobiDB-lite"/>
    </source>
</evidence>
<keyword evidence="7" id="KW-0407">Ion channel</keyword>
<evidence type="ECO:0000256" key="1">
    <source>
        <dbReference type="ARBA" id="ARBA00004141"/>
    </source>
</evidence>